<feature type="domain" description="Teneurin-like YD-shell" evidence="3">
    <location>
        <begin position="2238"/>
        <end position="2519"/>
    </location>
</feature>
<name>A0A1C3W7X9_9HYPH</name>
<reference evidence="5" key="1">
    <citation type="submission" date="2016-08" db="EMBL/GenBank/DDBJ databases">
        <authorList>
            <person name="Varghese N."/>
            <person name="Submissions Spin"/>
        </authorList>
    </citation>
    <scope>NUCLEOTIDE SEQUENCE [LARGE SCALE GENOMIC DNA]</scope>
    <source>
        <strain evidence="5">CCBAU 57015</strain>
    </source>
</reference>
<feature type="compositionally biased region" description="Polar residues" evidence="2">
    <location>
        <begin position="861"/>
        <end position="877"/>
    </location>
</feature>
<dbReference type="STRING" id="52131.GA0061100_112134"/>
<dbReference type="EMBL" id="FMAC01000012">
    <property type="protein sequence ID" value="SCB35991.1"/>
    <property type="molecule type" value="Genomic_DNA"/>
</dbReference>
<dbReference type="Gene3D" id="2.180.10.10">
    <property type="entry name" value="RHS repeat-associated core"/>
    <property type="match status" value="1"/>
</dbReference>
<dbReference type="Pfam" id="PF25023">
    <property type="entry name" value="TEN_YD-shell"/>
    <property type="match status" value="1"/>
</dbReference>
<feature type="region of interest" description="Disordered" evidence="2">
    <location>
        <begin position="858"/>
        <end position="884"/>
    </location>
</feature>
<gene>
    <name evidence="4" type="ORF">GA0061100_112134</name>
</gene>
<dbReference type="PANTHER" id="PTHR32305:SF15">
    <property type="entry name" value="PROTEIN RHSA-RELATED"/>
    <property type="match status" value="1"/>
</dbReference>
<evidence type="ECO:0000256" key="2">
    <source>
        <dbReference type="SAM" id="MobiDB-lite"/>
    </source>
</evidence>
<organism evidence="4 5">
    <name type="scientific">Rhizobium hainanense</name>
    <dbReference type="NCBI Taxonomy" id="52131"/>
    <lineage>
        <taxon>Bacteria</taxon>
        <taxon>Pseudomonadati</taxon>
        <taxon>Pseudomonadota</taxon>
        <taxon>Alphaproteobacteria</taxon>
        <taxon>Hyphomicrobiales</taxon>
        <taxon>Rhizobiaceae</taxon>
        <taxon>Rhizobium/Agrobacterium group</taxon>
        <taxon>Rhizobium</taxon>
    </lineage>
</organism>
<protein>
    <submittedName>
        <fullName evidence="4">RHS repeat-associated core domain-containing protein</fullName>
    </submittedName>
</protein>
<accession>A0A1C3W7X9</accession>
<evidence type="ECO:0000256" key="1">
    <source>
        <dbReference type="ARBA" id="ARBA00022737"/>
    </source>
</evidence>
<evidence type="ECO:0000313" key="4">
    <source>
        <dbReference type="EMBL" id="SCB35991.1"/>
    </source>
</evidence>
<proteinExistence type="predicted"/>
<dbReference type="OrthoDB" id="6057489at2"/>
<dbReference type="NCBIfam" id="TIGR03696">
    <property type="entry name" value="Rhs_assc_core"/>
    <property type="match status" value="1"/>
</dbReference>
<dbReference type="InterPro" id="IPR050708">
    <property type="entry name" value="T6SS_VgrG/RHS"/>
</dbReference>
<evidence type="ECO:0000259" key="3">
    <source>
        <dbReference type="Pfam" id="PF25023"/>
    </source>
</evidence>
<dbReference type="Proteomes" id="UP000186228">
    <property type="component" value="Unassembled WGS sequence"/>
</dbReference>
<dbReference type="RefSeq" id="WP_075856214.1">
    <property type="nucleotide sequence ID" value="NZ_FMAC01000012.1"/>
</dbReference>
<evidence type="ECO:0000313" key="5">
    <source>
        <dbReference type="Proteomes" id="UP000186228"/>
    </source>
</evidence>
<sequence>MSDSTSQLPPIRTFQFDTSAVASLDSNVNQFRGDINLTQALLAMPGRLSGDGLDISVSLLYQSNVYRDAMTWNRDAPTSIAGLGWTLPATLIELDDGGAPTPGTQQYTYVSGGIPTPLAREPETSNLFAVDASLANNLEDGQPVPAALRAEFLGRGFNLSSATTVSATSSTAWTLSDDDNQQLFDLALADTQLQVLDGGEAYQLVNYAFRKILYYPPYERWIVVNEDGHRMSFGGLGAPTAQGYATSVGNSIEWGVRWSLDGGAASAIWEGASDVTSGQCQYARVWHLAVCSVLWGDSIVYGYNEWVRDPSTGLIPDVEQPVGASGLPYTKACYLTSITDVFGRKAVFQYDDKLWDDSTPESAREYADPHKLKPDMTANAYQDRYETKFLEGIAVQDVTGAPMFSLVLAYLPSQPAGGDGSPVANVTSYAGALYGDTCKRFLTGVTFQKAAGEALPGLIFDYYFDGLLSGSSPGALKSITYPQGAVATYTYTQQQLAVCERMVSVGPPSDDFQGAEPRAFFGSDYVVTTWYNTGQGKLSLQVYTWLGRWIEWSLTDDTILFSSAGGLDLTTLNVVASENFFALSFTSSSETDLYVFQKDVARPGQWVPATVDGTTTAPNQPTRSYAPSGGTVNVIGGNTFLLVVCMDPDHSSYSYDRLTWRWTTASWTLESFTLPQYAWATAMNEYQLILDETGKAELSFLSPGLVWSQPAILTLPDFSVVYYDRVTLVPSASFVVMSNLQTDNSQWRGYELTFLQWDAAYAFPSTVTSFTFNDRLEASGNYKTPYIPTIIDNTMVAVAAHVLRYNGQAWLANSQLVPTSLPSGSQQRYAYGPDYAIQIMVPGGGVGTTTAKVLSFDPDTDSSSWTRSPVTPAQGLSNPPGYSATANWPSAGGGDFMNIGQYLYFRGTATGWDDVLTQSPNADLQQLVNQALGSADGYVLNAESVINEGPTFLGYYVYDIADSTNDQAAVLVLKNGGIYGAAQTLSSERIYTPAESVPTTPGQTPGGPEAFAAYPSTDSDFDHASAILLHRYAGDAIDGALTHYAVTGISITDGFGATAATTYFPDPDQAACDPTGLVVKYYEVTTYPGTADASQPTYGSKVTRYLNGLAVATGADYYNMLDGLLQSADALDSQGNLLAQTENTWQAYTTRASDPSDPEAPLLNLKGAYVLQIQQIKMEDGVTSTQTTGYVPDGLAAPFSGQPVSTQTLAYGGSGAQETFTTTTTYGYEIDATLLAQHMLTKVAQSTTSWASGNAAAVPIKATAMTYAGFPSSYGQDVLVPAREATFAWTGTAAIAFPFSSYNPGSVPDGWLRNSLIQGRTTSGQLTEMADACGVIQSTLYGTAPELPIARITNASLSRGECAYLGFEPYESNAAWTMEGTQLVTGDAHSGTNSLSLPGGGTAMLATTLTPANISQNYLLGFWYKTPAGFSPGTDAGFSVVVVVDGLVTEVLGVSFDDTGGAWTYRTLGIPLIAGQRSIELIIQATNTAADAVLVDDVLVTPLASKVSVRAYDTATHQVTAMVDSAGHTLRCIYDSFQRLVAKVGPQEQVKELVQVSLSREGNATDTFDAGNPNANLSLEPADGGTLETFCAGDEWQDRWQASATSTNWSVSGGALSHTANVDDTLTWQGSSPATSALYFEVPPPATLAGPLAVSFAQGYQIAFDSDAGYSFTDPNGKTVQTPLTSPPQMATEWLTVFGDGLVLFFGDGQLLFSASVPLDSMDPIAISTGPNLLSFRNLAMVAAPRVLLSYTDASGQDRQKQQLLGQDAAISATIHDPLGRTVAITRMAPASFGADAALPILSYHPDFVDVSGFLAAMDGSWEMTGDLADYYAGQSDGTVPRSDDEGYPYFGYLLEASPRKRRLEQGQPGKAYAIHDIDSTAPADRQTTQFLYGPNDSSAFDLPQGDYVANTLISPLKTQSLTLRDTMGRKLASSLTDIAGEVAGQGQAIATFADAAGAAAATLQTRQPNFYTKTPQSDPSSFMKSLVQDPLGRTLQTTDPDTGTSQFLYDPSSRLRFVNTALEDGEAWFAYYKYDALGRVLEEGTVQQAWDATRLATLVGQAAWPDDTIAHTVARTHGYDGDGSDPNAIGKEILIVTVNQAPAMVPSADAVTTTESLAYDGDGNLASITLQLPSTLGTSAATVSYTYNNLKQITQVTYPDGSPVATVLYDYDDGGRVTRIGTSVSTPTDIAAYTYNADGDVETETLNQGLLTGAYQYASPGWLTGYTVTPSGTTDACFTLGLGYDVDGRIENRGLSYSFGSDSDSTQVAYAYDGQMRLASATVTGGTQGNESVGLYDANGNIWKLTQDDVEYDFTCAPGSNRPSTLAIGSADPDPISLQFSADGRLTQAGGLALEYDPCLKLATGLTVTSGDDVTQLRLAYGGKGQRILKQVSGNTSSTTVYLWGAATQPLCSHSDGTWTAYIQGPTGLVTVVSDARYFPVKDHAQTVWAVVDDQNALVARYDYAPFGEVLGISGSLPQIVPFRFMGKALDTETGLYDFGARLYHPLLRRFCSPDVAGQGANPYGFAGNNPIMMIDPTGNTSTWARVGIGAGMAALAVTGFALSFFTFGLSDVLAAIGDAVGSAIGSISSALTGGSEVVAAGASVGAQGLSQTAVLTELSTTVALPEGVGAAGIEGTVNAVGNFLQQVVTNTAFGVGSSGLQYDISPGAQFSGQGFRDALLSGAWSGLLYGIGSGVAGLEAEAVSKAWGDVAEKAGLNAASKIAGKAAFKVALNVAMGSSTNAIAQIMTNLMTHQSWNQGLALAAKVGVAGGVPFGVGDVLLNDAKNWATEFATSFGSEGQSRVATAIRGVDQALKAAKSNTAVCLYGITGYTLAEGYVIWGATNHDK</sequence>
<keyword evidence="1" id="KW-0677">Repeat</keyword>
<dbReference type="InterPro" id="IPR022385">
    <property type="entry name" value="Rhs_assc_core"/>
</dbReference>
<keyword evidence="5" id="KW-1185">Reference proteome</keyword>
<dbReference type="InterPro" id="IPR056823">
    <property type="entry name" value="TEN-like_YD-shell"/>
</dbReference>
<dbReference type="PANTHER" id="PTHR32305">
    <property type="match status" value="1"/>
</dbReference>
<dbReference type="Gene3D" id="2.60.120.260">
    <property type="entry name" value="Galactose-binding domain-like"/>
    <property type="match status" value="1"/>
</dbReference>